<organism evidence="2 3">
    <name type="scientific">Comamonas antarctica</name>
    <dbReference type="NCBI Taxonomy" id="2743470"/>
    <lineage>
        <taxon>Bacteria</taxon>
        <taxon>Pseudomonadati</taxon>
        <taxon>Pseudomonadota</taxon>
        <taxon>Betaproteobacteria</taxon>
        <taxon>Burkholderiales</taxon>
        <taxon>Comamonadaceae</taxon>
        <taxon>Comamonas</taxon>
    </lineage>
</organism>
<feature type="domain" description="TniQ" evidence="1">
    <location>
        <begin position="7"/>
        <end position="145"/>
    </location>
</feature>
<evidence type="ECO:0000259" key="1">
    <source>
        <dbReference type="Pfam" id="PF06527"/>
    </source>
</evidence>
<reference evidence="2 3" key="1">
    <citation type="submission" date="2020-06" db="EMBL/GenBank/DDBJ databases">
        <title>Acidovorax antarctica sp. nov., isolated from Corinth ice sheet soil, Antarctic Fields Peninsula.</title>
        <authorList>
            <person name="Xu Q."/>
            <person name="Peng F."/>
        </authorList>
    </citation>
    <scope>NUCLEOTIDE SEQUENCE [LARGE SCALE GENOMIC DNA]</scope>
    <source>
        <strain evidence="2 3">16-35-5</strain>
    </source>
</reference>
<evidence type="ECO:0000313" key="2">
    <source>
        <dbReference type="EMBL" id="QKV54739.1"/>
    </source>
</evidence>
<dbReference type="KEGG" id="aant:HUK68_18580"/>
<name>A0A6N1X5K0_9BURK</name>
<dbReference type="EMBL" id="CP054840">
    <property type="protein sequence ID" value="QKV54739.1"/>
    <property type="molecule type" value="Genomic_DNA"/>
</dbReference>
<keyword evidence="3" id="KW-1185">Reference proteome</keyword>
<dbReference type="RefSeq" id="WP_175505536.1">
    <property type="nucleotide sequence ID" value="NZ_CP054840.1"/>
</dbReference>
<gene>
    <name evidence="2" type="ORF">HUK68_18580</name>
</gene>
<dbReference type="InterPro" id="IPR009492">
    <property type="entry name" value="TniQ"/>
</dbReference>
<protein>
    <submittedName>
        <fullName evidence="2">TniQ family protein</fullName>
    </submittedName>
</protein>
<sequence length="319" mass="35524">MSNASWQQPYKDELLSSWLARVALHSGCDPLTLTGAIWPKWRMWTIDADRGLTASRAMHAAAWFGCEPDAVHAATLGGLVDRLAGVSARSRPVVPWITALGNRNRQRYAGLPCCPQCLASDPEPFFRRAWRLAFVVGCEVHGTRLIDRCPYCHALIAPHLCISKLPNLARCSACGRDMRRYVPPLAEVDAMAFQRRAMEVLSVGEGLWDGGAVSGVDWFRRMRGMLAPSRCIVVRADFQEPALRPNNLLLEMQSPREREARLCSFITILRVDAASKSAGAAGLPGAVRASRKAGESPIPVSKELVQADWERWLRRNRRW</sequence>
<dbReference type="AlphaFoldDB" id="A0A6N1X5K0"/>
<accession>A0A6N1X5K0</accession>
<dbReference type="Proteomes" id="UP000509579">
    <property type="component" value="Chromosome"/>
</dbReference>
<dbReference type="Pfam" id="PF06527">
    <property type="entry name" value="TniQ"/>
    <property type="match status" value="1"/>
</dbReference>
<proteinExistence type="predicted"/>
<evidence type="ECO:0000313" key="3">
    <source>
        <dbReference type="Proteomes" id="UP000509579"/>
    </source>
</evidence>